<dbReference type="AlphaFoldDB" id="A0A7H9EKV4"/>
<evidence type="ECO:0000256" key="3">
    <source>
        <dbReference type="ARBA" id="ARBA00022605"/>
    </source>
</evidence>
<dbReference type="InterPro" id="IPR022664">
    <property type="entry name" value="DapB_N_CS"/>
</dbReference>
<dbReference type="GO" id="GO:0008839">
    <property type="term" value="F:4-hydroxy-tetrahydrodipicolinate reductase"/>
    <property type="evidence" value="ECO:0007669"/>
    <property type="project" value="UniProtKB-UniRule"/>
</dbReference>
<reference evidence="16 17" key="1">
    <citation type="submission" date="2020-01" db="EMBL/GenBank/DDBJ databases">
        <title>Complete and circular genome sequences of six lactobacillus isolates from horses.</title>
        <authorList>
            <person name="Hassan H.M."/>
        </authorList>
    </citation>
    <scope>NUCLEOTIDE SEQUENCE [LARGE SCALE GENOMIC DNA]</scope>
    <source>
        <strain evidence="16 17">1A</strain>
    </source>
</reference>
<dbReference type="PANTHER" id="PTHR20836:SF0">
    <property type="entry name" value="4-HYDROXY-TETRAHYDRODIPICOLINATE REDUCTASE 1, CHLOROPLASTIC-RELATED"/>
    <property type="match status" value="1"/>
</dbReference>
<evidence type="ECO:0000256" key="1">
    <source>
        <dbReference type="ARBA" id="ARBA00006642"/>
    </source>
</evidence>
<dbReference type="GO" id="GO:0050661">
    <property type="term" value="F:NADP binding"/>
    <property type="evidence" value="ECO:0007669"/>
    <property type="project" value="UniProtKB-UniRule"/>
</dbReference>
<dbReference type="GO" id="GO:0016726">
    <property type="term" value="F:oxidoreductase activity, acting on CH or CH2 groups, NAD or NADP as acceptor"/>
    <property type="evidence" value="ECO:0007669"/>
    <property type="project" value="UniProtKB-UniRule"/>
</dbReference>
<organism evidence="16 17">
    <name type="scientific">Ligilactobacillus saerimneri</name>
    <dbReference type="NCBI Taxonomy" id="228229"/>
    <lineage>
        <taxon>Bacteria</taxon>
        <taxon>Bacillati</taxon>
        <taxon>Bacillota</taxon>
        <taxon>Bacilli</taxon>
        <taxon>Lactobacillales</taxon>
        <taxon>Lactobacillaceae</taxon>
        <taxon>Ligilactobacillus</taxon>
    </lineage>
</organism>
<dbReference type="Pfam" id="PF05173">
    <property type="entry name" value="DapB_C"/>
    <property type="match status" value="1"/>
</dbReference>
<accession>A0A7H9EKV4</accession>
<evidence type="ECO:0000313" key="17">
    <source>
        <dbReference type="Proteomes" id="UP000510886"/>
    </source>
</evidence>
<feature type="binding site" evidence="13">
    <location>
        <begin position="96"/>
        <end position="98"/>
    </location>
    <ligand>
        <name>NAD(+)</name>
        <dbReference type="ChEBI" id="CHEBI:57540"/>
    </ligand>
</feature>
<keyword evidence="5 13" id="KW-0220">Diaminopimelate biosynthesis</keyword>
<evidence type="ECO:0000313" key="16">
    <source>
        <dbReference type="EMBL" id="QLL77902.1"/>
    </source>
</evidence>
<keyword evidence="3 13" id="KW-0028">Amino-acid biosynthesis</keyword>
<dbReference type="GO" id="GO:0019877">
    <property type="term" value="P:diaminopimelate biosynthetic process"/>
    <property type="evidence" value="ECO:0007669"/>
    <property type="project" value="UniProtKB-UniRule"/>
</dbReference>
<dbReference type="EC" id="1.17.1.8" evidence="10 13"/>
<feature type="binding site" evidence="13">
    <location>
        <begin position="122"/>
        <end position="125"/>
    </location>
    <ligand>
        <name>NAD(+)</name>
        <dbReference type="ChEBI" id="CHEBI:57540"/>
    </ligand>
</feature>
<dbReference type="InterPro" id="IPR000846">
    <property type="entry name" value="DapB_N"/>
</dbReference>
<name>A0A7H9EKV4_9LACO</name>
<dbReference type="SUPFAM" id="SSF55347">
    <property type="entry name" value="Glyceraldehyde-3-phosphate dehydrogenase-like, C-terminal domain"/>
    <property type="match status" value="1"/>
</dbReference>
<dbReference type="PIRSF" id="PIRSF000161">
    <property type="entry name" value="DHPR"/>
    <property type="match status" value="1"/>
</dbReference>
<evidence type="ECO:0000256" key="2">
    <source>
        <dbReference type="ARBA" id="ARBA00022490"/>
    </source>
</evidence>
<evidence type="ECO:0000256" key="6">
    <source>
        <dbReference type="ARBA" id="ARBA00023002"/>
    </source>
</evidence>
<dbReference type="PANTHER" id="PTHR20836">
    <property type="entry name" value="DIHYDRODIPICOLINATE REDUCTASE"/>
    <property type="match status" value="1"/>
</dbReference>
<dbReference type="GO" id="GO:0051287">
    <property type="term" value="F:NAD binding"/>
    <property type="evidence" value="ECO:0007669"/>
    <property type="project" value="UniProtKB-UniRule"/>
</dbReference>
<dbReference type="CDD" id="cd02274">
    <property type="entry name" value="DHDPR_N"/>
    <property type="match status" value="1"/>
</dbReference>
<evidence type="ECO:0000256" key="7">
    <source>
        <dbReference type="ARBA" id="ARBA00023027"/>
    </source>
</evidence>
<evidence type="ECO:0000256" key="5">
    <source>
        <dbReference type="ARBA" id="ARBA00022915"/>
    </source>
</evidence>
<dbReference type="InterPro" id="IPR036291">
    <property type="entry name" value="NAD(P)-bd_dom_sf"/>
</dbReference>
<feature type="binding site" evidence="13">
    <location>
        <begin position="162"/>
        <end position="163"/>
    </location>
    <ligand>
        <name>(S)-2,3,4,5-tetrahydrodipicolinate</name>
        <dbReference type="ChEBI" id="CHEBI:16845"/>
    </ligand>
</feature>
<dbReference type="UniPathway" id="UPA00034">
    <property type="reaction ID" value="UER00018"/>
</dbReference>
<evidence type="ECO:0000256" key="12">
    <source>
        <dbReference type="ARBA" id="ARBA00049396"/>
    </source>
</evidence>
<proteinExistence type="inferred from homology"/>
<comment type="catalytic activity">
    <reaction evidence="12 13">
        <text>(S)-2,3,4,5-tetrahydrodipicolinate + NAD(+) + H2O = (2S,4S)-4-hydroxy-2,3,4,5-tetrahydrodipicolinate + NADH + H(+)</text>
        <dbReference type="Rhea" id="RHEA:35323"/>
        <dbReference type="ChEBI" id="CHEBI:15377"/>
        <dbReference type="ChEBI" id="CHEBI:15378"/>
        <dbReference type="ChEBI" id="CHEBI:16845"/>
        <dbReference type="ChEBI" id="CHEBI:57540"/>
        <dbReference type="ChEBI" id="CHEBI:57945"/>
        <dbReference type="ChEBI" id="CHEBI:67139"/>
        <dbReference type="EC" id="1.17.1.8"/>
    </reaction>
</comment>
<keyword evidence="4 13" id="KW-0521">NADP</keyword>
<comment type="subunit">
    <text evidence="13">Homotetramer.</text>
</comment>
<gene>
    <name evidence="13" type="primary">dapB</name>
    <name evidence="16" type="ORF">GTO87_04350</name>
</gene>
<evidence type="ECO:0000259" key="14">
    <source>
        <dbReference type="Pfam" id="PF01113"/>
    </source>
</evidence>
<feature type="domain" description="Dihydrodipicolinate reductase C-terminal" evidence="15">
    <location>
        <begin position="129"/>
        <end position="262"/>
    </location>
</feature>
<evidence type="ECO:0000256" key="11">
    <source>
        <dbReference type="ARBA" id="ARBA00049080"/>
    </source>
</evidence>
<dbReference type="GO" id="GO:0005829">
    <property type="term" value="C:cytosol"/>
    <property type="evidence" value="ECO:0007669"/>
    <property type="project" value="TreeGrafter"/>
</dbReference>
<dbReference type="RefSeq" id="WP_180849625.1">
    <property type="nucleotide sequence ID" value="NZ_CP047418.1"/>
</dbReference>
<comment type="similarity">
    <text evidence="1 13">Belongs to the DapB family.</text>
</comment>
<keyword evidence="6 13" id="KW-0560">Oxidoreductase</keyword>
<evidence type="ECO:0000256" key="10">
    <source>
        <dbReference type="ARBA" id="ARBA00038983"/>
    </source>
</evidence>
<comment type="caution">
    <text evidence="13">Lacks conserved residue(s) required for the propagation of feature annotation.</text>
</comment>
<keyword evidence="8 13" id="KW-0457">Lysine biosynthesis</keyword>
<dbReference type="PROSITE" id="PS01298">
    <property type="entry name" value="DAPB"/>
    <property type="match status" value="1"/>
</dbReference>
<feature type="active site" description="Proton donor" evidence="13">
    <location>
        <position position="156"/>
    </location>
</feature>
<dbReference type="SUPFAM" id="SSF51735">
    <property type="entry name" value="NAD(P)-binding Rossmann-fold domains"/>
    <property type="match status" value="1"/>
</dbReference>
<keyword evidence="7 13" id="KW-0520">NAD</keyword>
<dbReference type="Proteomes" id="UP000510886">
    <property type="component" value="Chromosome"/>
</dbReference>
<feature type="binding site" evidence="13">
    <location>
        <position position="153"/>
    </location>
    <ligand>
        <name>(S)-2,3,4,5-tetrahydrodipicolinate</name>
        <dbReference type="ChEBI" id="CHEBI:16845"/>
    </ligand>
</feature>
<dbReference type="Gene3D" id="3.40.50.720">
    <property type="entry name" value="NAD(P)-binding Rossmann-like Domain"/>
    <property type="match status" value="1"/>
</dbReference>
<keyword evidence="2 13" id="KW-0963">Cytoplasm</keyword>
<evidence type="ECO:0000256" key="4">
    <source>
        <dbReference type="ARBA" id="ARBA00022857"/>
    </source>
</evidence>
<protein>
    <recommendedName>
        <fullName evidence="10 13">4-hydroxy-tetrahydrodipicolinate reductase</fullName>
        <shortName evidence="13">HTPA reductase</shortName>
        <ecNumber evidence="10 13">1.17.1.8</ecNumber>
    </recommendedName>
</protein>
<comment type="pathway">
    <text evidence="9 13">Amino-acid biosynthesis; L-lysine biosynthesis via DAP pathway; (S)-tetrahydrodipicolinate from L-aspartate: step 4/4.</text>
</comment>
<dbReference type="NCBIfam" id="TIGR00036">
    <property type="entry name" value="dapB"/>
    <property type="match status" value="1"/>
</dbReference>
<dbReference type="InterPro" id="IPR022663">
    <property type="entry name" value="DapB_C"/>
</dbReference>
<sequence>MVKVIVAGFKGSMGNKATHMVIDHDDFELVGVFDPTATEKNLSEIAEFAAYDVPVYQDYEQINTDQADVWIDFTVPQAVYTNTKFALEHGVRPVIGTTGVTDDQVVELQQIAKERKIGGLIAPNFGLSAVLLMQFAQQAAKYFPNVEIIEMHHDNKLDAPSGTAVATAKKIAEVREAHHQGNPDEKETLAGARGADYEGMKIHSVRLPGYVAHEQVLFGAPGEALTIRQDSFDRSSFMSGVAVAVAKVGTAQELLVGLENLL</sequence>
<dbReference type="InterPro" id="IPR023940">
    <property type="entry name" value="DHDPR_bac"/>
</dbReference>
<comment type="catalytic activity">
    <reaction evidence="11 13">
        <text>(S)-2,3,4,5-tetrahydrodipicolinate + NADP(+) + H2O = (2S,4S)-4-hydroxy-2,3,4,5-tetrahydrodipicolinate + NADPH + H(+)</text>
        <dbReference type="Rhea" id="RHEA:35331"/>
        <dbReference type="ChEBI" id="CHEBI:15377"/>
        <dbReference type="ChEBI" id="CHEBI:15378"/>
        <dbReference type="ChEBI" id="CHEBI:16845"/>
        <dbReference type="ChEBI" id="CHEBI:57783"/>
        <dbReference type="ChEBI" id="CHEBI:58349"/>
        <dbReference type="ChEBI" id="CHEBI:67139"/>
        <dbReference type="EC" id="1.17.1.8"/>
    </reaction>
</comment>
<dbReference type="GO" id="GO:0009089">
    <property type="term" value="P:lysine biosynthetic process via diaminopimelate"/>
    <property type="evidence" value="ECO:0007669"/>
    <property type="project" value="UniProtKB-UniRule"/>
</dbReference>
<feature type="binding site" evidence="13">
    <location>
        <position position="34"/>
    </location>
    <ligand>
        <name>NAD(+)</name>
        <dbReference type="ChEBI" id="CHEBI:57540"/>
    </ligand>
</feature>
<dbReference type="Pfam" id="PF01113">
    <property type="entry name" value="DapB_N"/>
    <property type="match status" value="1"/>
</dbReference>
<comment type="caution">
    <text evidence="13">Was originally thought to be a dihydrodipicolinate reductase (DHDPR), catalyzing the conversion of dihydrodipicolinate to tetrahydrodipicolinate. However, it was shown in E.coli that the substrate of the enzymatic reaction is not dihydrodipicolinate (DHDP) but in fact (2S,4S)-4-hydroxy-2,3,4,5-tetrahydrodipicolinic acid (HTPA), the product released by the DapA-catalyzed reaction.</text>
</comment>
<dbReference type="Gene3D" id="3.30.360.10">
    <property type="entry name" value="Dihydrodipicolinate Reductase, domain 2"/>
    <property type="match status" value="1"/>
</dbReference>
<feature type="domain" description="Dihydrodipicolinate reductase N-terminal" evidence="14">
    <location>
        <begin position="2"/>
        <end position="125"/>
    </location>
</feature>
<evidence type="ECO:0000256" key="13">
    <source>
        <dbReference type="HAMAP-Rule" id="MF_00102"/>
    </source>
</evidence>
<dbReference type="EMBL" id="CP047418">
    <property type="protein sequence ID" value="QLL77902.1"/>
    <property type="molecule type" value="Genomic_DNA"/>
</dbReference>
<evidence type="ECO:0000259" key="15">
    <source>
        <dbReference type="Pfam" id="PF05173"/>
    </source>
</evidence>
<evidence type="ECO:0000256" key="8">
    <source>
        <dbReference type="ARBA" id="ARBA00023154"/>
    </source>
</evidence>
<evidence type="ECO:0000256" key="9">
    <source>
        <dbReference type="ARBA" id="ARBA00037922"/>
    </source>
</evidence>
<dbReference type="KEGG" id="lsw:GTO87_04350"/>
<dbReference type="HAMAP" id="MF_00102">
    <property type="entry name" value="DapB"/>
    <property type="match status" value="1"/>
</dbReference>
<comment type="subcellular location">
    <subcellularLocation>
        <location evidence="13">Cytoplasm</location>
    </subcellularLocation>
</comment>
<dbReference type="FunFam" id="3.30.360.10:FF:000009">
    <property type="entry name" value="4-hydroxy-tetrahydrodipicolinate reductase"/>
    <property type="match status" value="1"/>
</dbReference>
<feature type="binding site" evidence="13">
    <location>
        <begin position="8"/>
        <end position="13"/>
    </location>
    <ligand>
        <name>NAD(+)</name>
        <dbReference type="ChEBI" id="CHEBI:57540"/>
    </ligand>
</feature>
<feature type="active site" description="Proton donor/acceptor" evidence="13">
    <location>
        <position position="152"/>
    </location>
</feature>
<comment type="function">
    <text evidence="13">Catalyzes the conversion of 4-hydroxy-tetrahydrodipicolinate (HTPA) to tetrahydrodipicolinate.</text>
</comment>